<dbReference type="GO" id="GO:0009360">
    <property type="term" value="C:DNA polymerase III complex"/>
    <property type="evidence" value="ECO:0007669"/>
    <property type="project" value="InterPro"/>
</dbReference>
<dbReference type="AlphaFoldDB" id="A0A2P8HFS7"/>
<gene>
    <name evidence="11" type="ORF">B0H94_10748</name>
</gene>
<dbReference type="PANTHER" id="PTHR34388:SF1">
    <property type="entry name" value="DNA POLYMERASE III SUBUNIT DELTA"/>
    <property type="match status" value="1"/>
</dbReference>
<dbReference type="InterPro" id="IPR027417">
    <property type="entry name" value="P-loop_NTPase"/>
</dbReference>
<name>A0A2P8HFS7_9BACI</name>
<evidence type="ECO:0000313" key="12">
    <source>
        <dbReference type="Proteomes" id="UP000242310"/>
    </source>
</evidence>
<evidence type="ECO:0000256" key="5">
    <source>
        <dbReference type="ARBA" id="ARBA00022705"/>
    </source>
</evidence>
<evidence type="ECO:0000259" key="10">
    <source>
        <dbReference type="Pfam" id="PF21694"/>
    </source>
</evidence>
<comment type="similarity">
    <text evidence="7">Belongs to the DNA polymerase HolA subunit family.</text>
</comment>
<dbReference type="GO" id="GO:0006261">
    <property type="term" value="P:DNA-templated DNA replication"/>
    <property type="evidence" value="ECO:0007669"/>
    <property type="project" value="TreeGrafter"/>
</dbReference>
<dbReference type="Pfam" id="PF21694">
    <property type="entry name" value="DNA_pol3_delta_C"/>
    <property type="match status" value="1"/>
</dbReference>
<dbReference type="InterPro" id="IPR048466">
    <property type="entry name" value="DNA_pol3_delta-like_C"/>
</dbReference>
<feature type="domain" description="DNA polymerase III delta N-terminal" evidence="9">
    <location>
        <begin position="19"/>
        <end position="144"/>
    </location>
</feature>
<dbReference type="PANTHER" id="PTHR34388">
    <property type="entry name" value="DNA POLYMERASE III SUBUNIT DELTA"/>
    <property type="match status" value="1"/>
</dbReference>
<keyword evidence="3" id="KW-0808">Transferase</keyword>
<dbReference type="Gene3D" id="1.10.8.60">
    <property type="match status" value="1"/>
</dbReference>
<organism evidence="11 12">
    <name type="scientific">Salsuginibacillus halophilus</name>
    <dbReference type="NCBI Taxonomy" id="517424"/>
    <lineage>
        <taxon>Bacteria</taxon>
        <taxon>Bacillati</taxon>
        <taxon>Bacillota</taxon>
        <taxon>Bacilli</taxon>
        <taxon>Bacillales</taxon>
        <taxon>Bacillaceae</taxon>
        <taxon>Salsuginibacillus</taxon>
    </lineage>
</organism>
<dbReference type="Pfam" id="PF06144">
    <property type="entry name" value="DNA_pol3_delta"/>
    <property type="match status" value="1"/>
</dbReference>
<reference evidence="11 12" key="1">
    <citation type="submission" date="2018-03" db="EMBL/GenBank/DDBJ databases">
        <title>Genomic Encyclopedia of Type Strains, Phase III (KMG-III): the genomes of soil and plant-associated and newly described type strains.</title>
        <authorList>
            <person name="Whitman W."/>
        </authorList>
    </citation>
    <scope>NUCLEOTIDE SEQUENCE [LARGE SCALE GENOMIC DNA]</scope>
    <source>
        <strain evidence="11 12">CGMCC 1.07653</strain>
    </source>
</reference>
<dbReference type="SUPFAM" id="SSF48019">
    <property type="entry name" value="post-AAA+ oligomerization domain-like"/>
    <property type="match status" value="1"/>
</dbReference>
<dbReference type="GO" id="GO:0003677">
    <property type="term" value="F:DNA binding"/>
    <property type="evidence" value="ECO:0007669"/>
    <property type="project" value="InterPro"/>
</dbReference>
<sequence>MSYAELKRELKRGEVHPLYLLYGTEDYLIEDVLEEITASVLDEDEKDFNLSRYDMRETPVDAALDEGETLPFFGERRLVIARNASFLTGQKDTEKIEHDLERLKNYTASPPPETVMIITAPYEKLDERKKVVKQLKSHAAVLQAAPLEGGELAKWIDTYVKEKNIAIAAEARQQLAERFANDLMQLASELDKLCLYAGDDGTITSEAVELLAPKTLEDNVFHLVDLIAKEKVKEALQTMYDLLKQNEEPVKLTALIARQFRMMLQAKELGRRGYSEQKIAGVVKVHPYAVKVARKQSQNFSEKGLQAILKELAVLDETLKTGRMEKELALELFVTQIPHLKKEA</sequence>
<evidence type="ECO:0000256" key="1">
    <source>
        <dbReference type="ARBA" id="ARBA00012417"/>
    </source>
</evidence>
<evidence type="ECO:0000259" key="9">
    <source>
        <dbReference type="Pfam" id="PF06144"/>
    </source>
</evidence>
<evidence type="ECO:0000256" key="2">
    <source>
        <dbReference type="ARBA" id="ARBA00017703"/>
    </source>
</evidence>
<dbReference type="NCBIfam" id="TIGR01128">
    <property type="entry name" value="holA"/>
    <property type="match status" value="1"/>
</dbReference>
<dbReference type="InterPro" id="IPR010372">
    <property type="entry name" value="DNA_pol3_delta_N"/>
</dbReference>
<dbReference type="GO" id="GO:0003887">
    <property type="term" value="F:DNA-directed DNA polymerase activity"/>
    <property type="evidence" value="ECO:0007669"/>
    <property type="project" value="UniProtKB-KW"/>
</dbReference>
<evidence type="ECO:0000256" key="6">
    <source>
        <dbReference type="ARBA" id="ARBA00022932"/>
    </source>
</evidence>
<keyword evidence="4" id="KW-0548">Nucleotidyltransferase</keyword>
<dbReference type="EC" id="2.7.7.7" evidence="1"/>
<dbReference type="SUPFAM" id="SSF52540">
    <property type="entry name" value="P-loop containing nucleoside triphosphate hydrolases"/>
    <property type="match status" value="1"/>
</dbReference>
<evidence type="ECO:0000256" key="7">
    <source>
        <dbReference type="ARBA" id="ARBA00034754"/>
    </source>
</evidence>
<protein>
    <recommendedName>
        <fullName evidence="2">DNA polymerase III subunit delta</fullName>
        <ecNumber evidence="1">2.7.7.7</ecNumber>
    </recommendedName>
</protein>
<evidence type="ECO:0000313" key="11">
    <source>
        <dbReference type="EMBL" id="PSL45043.1"/>
    </source>
</evidence>
<dbReference type="Gene3D" id="3.40.50.300">
    <property type="entry name" value="P-loop containing nucleotide triphosphate hydrolases"/>
    <property type="match status" value="1"/>
</dbReference>
<keyword evidence="12" id="KW-1185">Reference proteome</keyword>
<evidence type="ECO:0000256" key="8">
    <source>
        <dbReference type="ARBA" id="ARBA00049244"/>
    </source>
</evidence>
<dbReference type="InterPro" id="IPR005790">
    <property type="entry name" value="DNA_polIII_delta"/>
</dbReference>
<feature type="domain" description="DNA polymerase III delta subunit-like C-terminal" evidence="10">
    <location>
        <begin position="217"/>
        <end position="336"/>
    </location>
</feature>
<evidence type="ECO:0000256" key="3">
    <source>
        <dbReference type="ARBA" id="ARBA00022679"/>
    </source>
</evidence>
<keyword evidence="6" id="KW-0239">DNA-directed DNA polymerase</keyword>
<dbReference type="OrthoDB" id="9775929at2"/>
<dbReference type="InterPro" id="IPR008921">
    <property type="entry name" value="DNA_pol3_clamp-load_cplx_C"/>
</dbReference>
<dbReference type="EMBL" id="PYAV01000007">
    <property type="protein sequence ID" value="PSL45043.1"/>
    <property type="molecule type" value="Genomic_DNA"/>
</dbReference>
<accession>A0A2P8HFS7</accession>
<dbReference type="RefSeq" id="WP_106588694.1">
    <property type="nucleotide sequence ID" value="NZ_PYAV01000007.1"/>
</dbReference>
<dbReference type="Proteomes" id="UP000242310">
    <property type="component" value="Unassembled WGS sequence"/>
</dbReference>
<comment type="catalytic activity">
    <reaction evidence="8">
        <text>DNA(n) + a 2'-deoxyribonucleoside 5'-triphosphate = DNA(n+1) + diphosphate</text>
        <dbReference type="Rhea" id="RHEA:22508"/>
        <dbReference type="Rhea" id="RHEA-COMP:17339"/>
        <dbReference type="Rhea" id="RHEA-COMP:17340"/>
        <dbReference type="ChEBI" id="CHEBI:33019"/>
        <dbReference type="ChEBI" id="CHEBI:61560"/>
        <dbReference type="ChEBI" id="CHEBI:173112"/>
        <dbReference type="EC" id="2.7.7.7"/>
    </reaction>
</comment>
<keyword evidence="5" id="KW-0235">DNA replication</keyword>
<dbReference type="Gene3D" id="1.20.272.10">
    <property type="match status" value="1"/>
</dbReference>
<proteinExistence type="inferred from homology"/>
<comment type="caution">
    <text evidence="11">The sequence shown here is derived from an EMBL/GenBank/DDBJ whole genome shotgun (WGS) entry which is preliminary data.</text>
</comment>
<evidence type="ECO:0000256" key="4">
    <source>
        <dbReference type="ARBA" id="ARBA00022695"/>
    </source>
</evidence>